<keyword evidence="1" id="KW-0175">Coiled coil</keyword>
<dbReference type="Proteomes" id="UP001527925">
    <property type="component" value="Unassembled WGS sequence"/>
</dbReference>
<dbReference type="PANTHER" id="PTHR46586:SF3">
    <property type="entry name" value="ANKYRIN REPEAT-CONTAINING PROTEIN"/>
    <property type="match status" value="1"/>
</dbReference>
<evidence type="ECO:0000313" key="3">
    <source>
        <dbReference type="Proteomes" id="UP001527925"/>
    </source>
</evidence>
<accession>A0ABR4N9U4</accession>
<name>A0ABR4N9U4_9FUNG</name>
<protein>
    <recommendedName>
        <fullName evidence="4">Ankyrin repeat protein</fullName>
    </recommendedName>
</protein>
<dbReference type="SUPFAM" id="SSF48403">
    <property type="entry name" value="Ankyrin repeat"/>
    <property type="match status" value="1"/>
</dbReference>
<keyword evidence="3" id="KW-1185">Reference proteome</keyword>
<evidence type="ECO:0000313" key="2">
    <source>
        <dbReference type="EMBL" id="KAL2916231.1"/>
    </source>
</evidence>
<gene>
    <name evidence="2" type="ORF">HK105_204322</name>
</gene>
<dbReference type="PANTHER" id="PTHR46586">
    <property type="entry name" value="ANKYRIN REPEAT-CONTAINING PROTEIN"/>
    <property type="match status" value="1"/>
</dbReference>
<dbReference type="Gene3D" id="1.25.40.20">
    <property type="entry name" value="Ankyrin repeat-containing domain"/>
    <property type="match status" value="1"/>
</dbReference>
<dbReference type="InterPro" id="IPR052050">
    <property type="entry name" value="SecEffector_AnkRepeat"/>
</dbReference>
<feature type="coiled-coil region" evidence="1">
    <location>
        <begin position="55"/>
        <end position="82"/>
    </location>
</feature>
<comment type="caution">
    <text evidence="2">The sequence shown here is derived from an EMBL/GenBank/DDBJ whole genome shotgun (WGS) entry which is preliminary data.</text>
</comment>
<evidence type="ECO:0000256" key="1">
    <source>
        <dbReference type="SAM" id="Coils"/>
    </source>
</evidence>
<evidence type="ECO:0008006" key="4">
    <source>
        <dbReference type="Google" id="ProtNLM"/>
    </source>
</evidence>
<dbReference type="EMBL" id="JADGIZ020000018">
    <property type="protein sequence ID" value="KAL2916231.1"/>
    <property type="molecule type" value="Genomic_DNA"/>
</dbReference>
<sequence length="397" mass="43673">MATPAAAAPPAPAAEALAALQLPDALLPLLPALAALLPLAQAAQARLDERIAGIEAAHARKVAELETSLAELQRQVAQLQQQADRPAVVSTSAQAPVSPVAAPAAEHAAPSAPPARPPICTTDHSHTNHFDRLPTEIKHRILRRTDFVSQVLSGYIDAATLTPEQRTTLCNIPDRTRFEKVMRLEIPSLKDGLQQAAMRNNWVDLVDFADKDALLRNACTLDSLDQVDYYLQSWSSMPRTVMEQLATAGNLTLAKQYFERYCYTDQLSIERLFEGDGIAATAANNGHVEFTVWALGLRPEKAANALRCAAMYGQSGITRTVYNRFLHYKRDKFRTQLILIIDTAAANGHLDIVQWLYGESNRCSVNGLFGAIHYKHQRVVDWLVANDRNLALFAPRS</sequence>
<organism evidence="2 3">
    <name type="scientific">Polyrhizophydium stewartii</name>
    <dbReference type="NCBI Taxonomy" id="2732419"/>
    <lineage>
        <taxon>Eukaryota</taxon>
        <taxon>Fungi</taxon>
        <taxon>Fungi incertae sedis</taxon>
        <taxon>Chytridiomycota</taxon>
        <taxon>Chytridiomycota incertae sedis</taxon>
        <taxon>Chytridiomycetes</taxon>
        <taxon>Rhizophydiales</taxon>
        <taxon>Rhizophydiales incertae sedis</taxon>
        <taxon>Polyrhizophydium</taxon>
    </lineage>
</organism>
<reference evidence="2 3" key="1">
    <citation type="submission" date="2023-09" db="EMBL/GenBank/DDBJ databases">
        <title>Pangenome analysis of Batrachochytrium dendrobatidis and related Chytrids.</title>
        <authorList>
            <person name="Yacoub M.N."/>
            <person name="Stajich J.E."/>
            <person name="James T.Y."/>
        </authorList>
    </citation>
    <scope>NUCLEOTIDE SEQUENCE [LARGE SCALE GENOMIC DNA]</scope>
    <source>
        <strain evidence="2 3">JEL0888</strain>
    </source>
</reference>
<proteinExistence type="predicted"/>
<dbReference type="InterPro" id="IPR036770">
    <property type="entry name" value="Ankyrin_rpt-contain_sf"/>
</dbReference>